<dbReference type="Pfam" id="PF06978">
    <property type="entry name" value="POP1_N"/>
    <property type="match status" value="2"/>
</dbReference>
<evidence type="ECO:0000256" key="4">
    <source>
        <dbReference type="SAM" id="MobiDB-lite"/>
    </source>
</evidence>
<feature type="domain" description="Pop1 N-terminal" evidence="5">
    <location>
        <begin position="103"/>
        <end position="169"/>
    </location>
</feature>
<comment type="subcellular location">
    <subcellularLocation>
        <location evidence="1">Nucleus</location>
    </subcellularLocation>
</comment>
<proteinExistence type="evidence at transcript level"/>
<gene>
    <name evidence="7" type="primary">EOG090X07PD</name>
</gene>
<reference evidence="7" key="1">
    <citation type="submission" date="2018-08" db="EMBL/GenBank/DDBJ databases">
        <authorList>
            <person name="Cornetti L."/>
        </authorList>
    </citation>
    <scope>NUCLEOTIDE SEQUENCE</scope>
    <source>
        <strain evidence="7">RU-NOV1-01</strain>
    </source>
</reference>
<feature type="compositionally biased region" description="Basic residues" evidence="4">
    <location>
        <begin position="85"/>
        <end position="98"/>
    </location>
</feature>
<feature type="domain" description="POPLD" evidence="6">
    <location>
        <begin position="410"/>
        <end position="501"/>
    </location>
</feature>
<dbReference type="PANTHER" id="PTHR22731">
    <property type="entry name" value="RIBONUCLEASES P/MRP PROTEIN SUBUNIT POP1"/>
    <property type="match status" value="1"/>
</dbReference>
<feature type="domain" description="Pop1 N-terminal" evidence="5">
    <location>
        <begin position="21"/>
        <end position="94"/>
    </location>
</feature>
<dbReference type="SUPFAM" id="SSF103025">
    <property type="entry name" value="Folate-binding domain"/>
    <property type="match status" value="1"/>
</dbReference>
<evidence type="ECO:0000313" key="7">
    <source>
        <dbReference type="EMBL" id="SVE88690.1"/>
    </source>
</evidence>
<dbReference type="AlphaFoldDB" id="A0A4Y7N6G7"/>
<keyword evidence="3" id="KW-0539">Nucleus</keyword>
<organism evidence="7">
    <name type="scientific">Daphnia sinensis</name>
    <dbReference type="NCBI Taxonomy" id="1820382"/>
    <lineage>
        <taxon>Eukaryota</taxon>
        <taxon>Metazoa</taxon>
        <taxon>Ecdysozoa</taxon>
        <taxon>Arthropoda</taxon>
        <taxon>Crustacea</taxon>
        <taxon>Branchiopoda</taxon>
        <taxon>Diplostraca</taxon>
        <taxon>Cladocera</taxon>
        <taxon>Anomopoda</taxon>
        <taxon>Daphniidae</taxon>
        <taxon>Daphnia</taxon>
        <taxon>Daphnia similis group</taxon>
    </lineage>
</organism>
<dbReference type="GO" id="GO:0000172">
    <property type="term" value="C:ribonuclease MRP complex"/>
    <property type="evidence" value="ECO:0007669"/>
    <property type="project" value="InterPro"/>
</dbReference>
<sequence length="774" mass="88731">MTDDKYKMMGSIPADISVVRFATVRAQEIVALTKMIENPQTTKLIFQKLPCHMRRRAMSHNPNRMPRLLREAHKSQMAKSGPALKPKRPRRKYRRRPSRLLEEYKKRSSKISWLETHLWHAKRFHMTVKWGYRLPEKSCARGHRFCYRSVAEHCLLMDTSYLCCIEIQGPQEAIVHGLAPLCDPNTGPTFGASSFLNGTREGRVMVFQRNSFLRGPIGLVTFLWRHGETPDLRTLWIWCHPAFYEQFLVELNSTYGSDSDSLIEHTNIKITLNKGKLNRLRLRGPFSHSVLSNLLDKDIRKVFVASQSPGFVTGVDVRDPRMILPQSRVKEHTSMPTQCETVLTSRSRLWDASVRDQISQIRTSFPDYIVNSRRSQLLVPGSELPLQPEEIPIPLLIVNASHESSDFVPGCDVIFPAGWATAFWLALIYSGGHAGGLKDVESMNFEYRICRDLCLEVDSDAGKTAAAEQKVKLMEDYFRRPPKTRTNFIKLATPFPFSVDWNRLLMDWDYQVEQGFTVLRDKKLLNTLSLKKQNLLSEFTFSHPHLVSVTVRLKHGFVTQGDFGLRPETVFTSRKSKNSNNKGIYFPTPPRKNPFGKRLSNQGLDSEIALEALVPFSKSTQIRRCAGEISDSTSPLTACSSNQYKMKLNDNCNTILCGVSCQDNRQISLFLRTSRFSATEFVLRSSYLLSLFIYFVTQTCGCDEMDILIDLTFRLTYFNNTHVASFHLPTNVVFGINFFMSRRPDDLDHRRTVAFNWKLLTSAGQKKFKAFKPF</sequence>
<evidence type="ECO:0000256" key="1">
    <source>
        <dbReference type="ARBA" id="ARBA00004123"/>
    </source>
</evidence>
<dbReference type="PANTHER" id="PTHR22731:SF3">
    <property type="entry name" value="RIBONUCLEASES P_MRP PROTEIN SUBUNIT POP1"/>
    <property type="match status" value="1"/>
</dbReference>
<dbReference type="Pfam" id="PF08170">
    <property type="entry name" value="POPLD"/>
    <property type="match status" value="1"/>
</dbReference>
<protein>
    <submittedName>
        <fullName evidence="7">EOG090X07PD</fullName>
    </submittedName>
</protein>
<feature type="region of interest" description="Disordered" evidence="4">
    <location>
        <begin position="73"/>
        <end position="99"/>
    </location>
</feature>
<dbReference type="InterPro" id="IPR039182">
    <property type="entry name" value="Pop1"/>
</dbReference>
<dbReference type="GO" id="GO:0005655">
    <property type="term" value="C:nucleolar ribonuclease P complex"/>
    <property type="evidence" value="ECO:0007669"/>
    <property type="project" value="InterPro"/>
</dbReference>
<dbReference type="EMBL" id="LR019071">
    <property type="protein sequence ID" value="SVE88690.1"/>
    <property type="molecule type" value="mRNA"/>
</dbReference>
<keyword evidence="2" id="KW-0819">tRNA processing</keyword>
<accession>A0A4Y7N6G7</accession>
<evidence type="ECO:0000256" key="2">
    <source>
        <dbReference type="ARBA" id="ARBA00022694"/>
    </source>
</evidence>
<dbReference type="InterPro" id="IPR012590">
    <property type="entry name" value="POPLD_dom"/>
</dbReference>
<evidence type="ECO:0000259" key="6">
    <source>
        <dbReference type="Pfam" id="PF08170"/>
    </source>
</evidence>
<evidence type="ECO:0000256" key="3">
    <source>
        <dbReference type="ARBA" id="ARBA00023242"/>
    </source>
</evidence>
<evidence type="ECO:0000259" key="5">
    <source>
        <dbReference type="Pfam" id="PF06978"/>
    </source>
</evidence>
<name>A0A4Y7N6G7_9CRUS</name>
<dbReference type="InterPro" id="IPR009723">
    <property type="entry name" value="Pop1_N"/>
</dbReference>
<dbReference type="GO" id="GO:0001682">
    <property type="term" value="P:tRNA 5'-leader removal"/>
    <property type="evidence" value="ECO:0007669"/>
    <property type="project" value="InterPro"/>
</dbReference>